<feature type="transmembrane region" description="Helical" evidence="1">
    <location>
        <begin position="46"/>
        <end position="74"/>
    </location>
</feature>
<dbReference type="InParanoid" id="W3XN61"/>
<protein>
    <submittedName>
        <fullName evidence="2">Uncharacterized protein</fullName>
    </submittedName>
</protein>
<evidence type="ECO:0000256" key="1">
    <source>
        <dbReference type="SAM" id="Phobius"/>
    </source>
</evidence>
<accession>W3XN61</accession>
<dbReference type="EMBL" id="KI912109">
    <property type="protein sequence ID" value="ETS86952.1"/>
    <property type="molecule type" value="Genomic_DNA"/>
</dbReference>
<reference evidence="3" key="1">
    <citation type="journal article" date="2015" name="BMC Genomics">
        <title>Genomic and transcriptomic analysis of the endophytic fungus Pestalotiopsis fici reveals its lifestyle and high potential for synthesis of natural products.</title>
        <authorList>
            <person name="Wang X."/>
            <person name="Zhang X."/>
            <person name="Liu L."/>
            <person name="Xiang M."/>
            <person name="Wang W."/>
            <person name="Sun X."/>
            <person name="Che Y."/>
            <person name="Guo L."/>
            <person name="Liu G."/>
            <person name="Guo L."/>
            <person name="Wang C."/>
            <person name="Yin W.B."/>
            <person name="Stadler M."/>
            <person name="Zhang X."/>
            <person name="Liu X."/>
        </authorList>
    </citation>
    <scope>NUCLEOTIDE SEQUENCE [LARGE SCALE GENOMIC DNA]</scope>
    <source>
        <strain evidence="3">W106-1 / CGMCC3.15140</strain>
    </source>
</reference>
<keyword evidence="1" id="KW-1133">Transmembrane helix</keyword>
<keyword evidence="1" id="KW-0812">Transmembrane</keyword>
<sequence length="675" mass="76215">MTSSGESFPGTDVGNATEYLLAELLKVVKDKIATDDSATDWDPITFAFTVPVGIFGILATLFAFVTIIQGIFAASPGRRKSSRRVIGKWAETRWTTVLWDELRTTTFVKTPILRADSLYEALQVQIESLGAETKESLAPVGNIQARSNPRAMVSTEKHVGTGGATQANWVKLLAQFHLDDIEFREEDLEITATDHIPDELRSVYAYTDIRTMVALGAIAGASNLEPESGSSYPILIGTETQIDFRQHPLLGTVVAFSQYGKQRRQLKEISSYSGMSSRALMMALQHSNAEVEYTPPNANSNVFGSPRPSVDSIHVISAVDSDELYKGTTPQQAKEIIYGIRDYKYSREWHNHEDCLCRCEGNWYRFAHRNLFWMFVAKAPREPPRVFPSSYVAIRKSLTTLCLQSRFWSQPRVNQSIHFLYHPLSSTELPERFKDKLDEFRGQLGSYGDTICQNCLQVLSGNSESVRGAWLLEYFNTIHGLLEDLDSTLAILPIEVVGCRKANLFLTTLILREISCGIEDGNFKTSNLSSWRYLTLSDTQPLHEIHTADGTIMQEHLYDLRQLDMFLSRAKYRQEIETSSSLFLLTNDGLRNLDADQILSRLKMIVRQCAATGHLLQKMEEGKVYNEDTWERDLYEIVDDIIIWKTILIGVLFCSAPDNSTIFQSAVWNHVIPLL</sequence>
<name>W3XN61_PESFW</name>
<gene>
    <name evidence="2" type="ORF">PFICI_00780</name>
</gene>
<dbReference type="GeneID" id="19265793"/>
<dbReference type="AlphaFoldDB" id="W3XN61"/>
<dbReference type="RefSeq" id="XP_007827552.1">
    <property type="nucleotide sequence ID" value="XM_007829361.1"/>
</dbReference>
<dbReference type="eggNOG" id="ENOG502SSRT">
    <property type="taxonomic scope" value="Eukaryota"/>
</dbReference>
<dbReference type="Proteomes" id="UP000030651">
    <property type="component" value="Unassembled WGS sequence"/>
</dbReference>
<organism evidence="2 3">
    <name type="scientific">Pestalotiopsis fici (strain W106-1 / CGMCC3.15140)</name>
    <dbReference type="NCBI Taxonomy" id="1229662"/>
    <lineage>
        <taxon>Eukaryota</taxon>
        <taxon>Fungi</taxon>
        <taxon>Dikarya</taxon>
        <taxon>Ascomycota</taxon>
        <taxon>Pezizomycotina</taxon>
        <taxon>Sordariomycetes</taxon>
        <taxon>Xylariomycetidae</taxon>
        <taxon>Amphisphaeriales</taxon>
        <taxon>Sporocadaceae</taxon>
        <taxon>Pestalotiopsis</taxon>
    </lineage>
</organism>
<keyword evidence="1" id="KW-0472">Membrane</keyword>
<keyword evidence="3" id="KW-1185">Reference proteome</keyword>
<dbReference type="KEGG" id="pfy:PFICI_00780"/>
<proteinExistence type="predicted"/>
<evidence type="ECO:0000313" key="2">
    <source>
        <dbReference type="EMBL" id="ETS86952.1"/>
    </source>
</evidence>
<evidence type="ECO:0000313" key="3">
    <source>
        <dbReference type="Proteomes" id="UP000030651"/>
    </source>
</evidence>
<dbReference type="OrthoDB" id="4115096at2759"/>
<dbReference type="HOGENOM" id="CLU_416831_0_0_1"/>